<gene>
    <name evidence="3" type="ORF">DJ018_00590</name>
</gene>
<dbReference type="SUPFAM" id="SSF52266">
    <property type="entry name" value="SGNH hydrolase"/>
    <property type="match status" value="1"/>
</dbReference>
<evidence type="ECO:0000259" key="2">
    <source>
        <dbReference type="Pfam" id="PF17996"/>
    </source>
</evidence>
<dbReference type="Proteomes" id="UP000249725">
    <property type="component" value="Unassembled WGS sequence"/>
</dbReference>
<dbReference type="CDD" id="cd01831">
    <property type="entry name" value="Endoglucanase_E_like"/>
    <property type="match status" value="1"/>
</dbReference>
<keyword evidence="1" id="KW-0732">Signal</keyword>
<dbReference type="InterPro" id="IPR037461">
    <property type="entry name" value="CtCE2-like_dom"/>
</dbReference>
<evidence type="ECO:0000313" key="3">
    <source>
        <dbReference type="EMBL" id="RAK58155.1"/>
    </source>
</evidence>
<dbReference type="InterPro" id="IPR036514">
    <property type="entry name" value="SGNH_hydro_sf"/>
</dbReference>
<keyword evidence="4" id="KW-1185">Reference proteome</keyword>
<dbReference type="PANTHER" id="PTHR37834">
    <property type="entry name" value="GDSL-LIKE LIPASE/ACYLHYDROLASE DOMAIN PROTEIN (AFU_ORTHOLOGUE AFUA_2G00620)"/>
    <property type="match status" value="1"/>
</dbReference>
<organism evidence="3 4">
    <name type="scientific">Phenylobacterium deserti</name>
    <dbReference type="NCBI Taxonomy" id="1914756"/>
    <lineage>
        <taxon>Bacteria</taxon>
        <taxon>Pseudomonadati</taxon>
        <taxon>Pseudomonadota</taxon>
        <taxon>Alphaproteobacteria</taxon>
        <taxon>Caulobacterales</taxon>
        <taxon>Caulobacteraceae</taxon>
        <taxon>Phenylobacterium</taxon>
    </lineage>
</organism>
<dbReference type="Pfam" id="PF00657">
    <property type="entry name" value="Lipase_GDSL"/>
    <property type="match status" value="1"/>
</dbReference>
<evidence type="ECO:0000313" key="4">
    <source>
        <dbReference type="Proteomes" id="UP000249725"/>
    </source>
</evidence>
<sequence length="354" mass="38460">MRVVGNIAGLVAGLLATAAVAAEPLPVNIGGRTTPLPGGAHEFGWPGVYFESRFKGPEVSVAAETQGEHLAVIIDGQERAIVREPGPTRLTFSDLGPGEHTIRLQKTTEDRNSRARFLGFFPGKATSPLPAAPLSRQIEFIGDSYTVGYANTSGSRTCSQTEIHDTTDTRKAFGPLFAEKLDADYGVEAWSGFGVVRNYNGVSPELSALKVYPRVIPADSMGQAPNSPDWKPQLIVIGLGTNDFSTPLHTGERWSDQKELRADYRAQYVAFVQELAKRQPQARFILMANADWRGEVEDVASQVSRRLPGRVRVLGFSGLELTACDYHPSLNDHAALAEQLVMTAGLFGPELWAR</sequence>
<comment type="caution">
    <text evidence="3">The sequence shown here is derived from an EMBL/GenBank/DDBJ whole genome shotgun (WGS) entry which is preliminary data.</text>
</comment>
<feature type="signal peptide" evidence="1">
    <location>
        <begin position="1"/>
        <end position="21"/>
    </location>
</feature>
<feature type="chain" id="PRO_5016415507" evidence="1">
    <location>
        <begin position="22"/>
        <end position="354"/>
    </location>
</feature>
<proteinExistence type="predicted"/>
<dbReference type="PANTHER" id="PTHR37834:SF2">
    <property type="entry name" value="ESTERASE, SGNH HYDROLASE-TYPE"/>
    <property type="match status" value="1"/>
</dbReference>
<accession>A0A328AVB2</accession>
<evidence type="ECO:0000256" key="1">
    <source>
        <dbReference type="SAM" id="SignalP"/>
    </source>
</evidence>
<dbReference type="GO" id="GO:0052689">
    <property type="term" value="F:carboxylic ester hydrolase activity"/>
    <property type="evidence" value="ECO:0007669"/>
    <property type="project" value="InterPro"/>
</dbReference>
<name>A0A328AVB2_9CAUL</name>
<dbReference type="OrthoDB" id="9801375at2"/>
<dbReference type="Gene3D" id="3.40.50.1110">
    <property type="entry name" value="SGNH hydrolase"/>
    <property type="match status" value="1"/>
</dbReference>
<dbReference type="Pfam" id="PF17996">
    <property type="entry name" value="CE2_N"/>
    <property type="match status" value="1"/>
</dbReference>
<dbReference type="InterPro" id="IPR001087">
    <property type="entry name" value="GDSL"/>
</dbReference>
<dbReference type="Gene3D" id="2.60.120.260">
    <property type="entry name" value="Galactose-binding domain-like"/>
    <property type="match status" value="1"/>
</dbReference>
<dbReference type="AlphaFoldDB" id="A0A328AVB2"/>
<protein>
    <submittedName>
        <fullName evidence="3">Lipase</fullName>
    </submittedName>
</protein>
<dbReference type="InterPro" id="IPR052762">
    <property type="entry name" value="PCW_deacetylase/CE"/>
</dbReference>
<reference evidence="4" key="1">
    <citation type="submission" date="2018-05" db="EMBL/GenBank/DDBJ databases">
        <authorList>
            <person name="Li X."/>
        </authorList>
    </citation>
    <scope>NUCLEOTIDE SEQUENCE [LARGE SCALE GENOMIC DNA]</scope>
    <source>
        <strain evidence="4">YIM 73061</strain>
    </source>
</reference>
<dbReference type="InterPro" id="IPR040794">
    <property type="entry name" value="CE2_N"/>
</dbReference>
<feature type="domain" description="Carbohydrate esterase 2 N-terminal" evidence="2">
    <location>
        <begin position="30"/>
        <end position="130"/>
    </location>
</feature>
<dbReference type="EMBL" id="QFYR01000001">
    <property type="protein sequence ID" value="RAK58155.1"/>
    <property type="molecule type" value="Genomic_DNA"/>
</dbReference>